<comment type="caution">
    <text evidence="1">The sequence shown here is derived from an EMBL/GenBank/DDBJ whole genome shotgun (WGS) entry which is preliminary data.</text>
</comment>
<reference evidence="2" key="1">
    <citation type="journal article" date="2019" name="Int. J. Syst. Evol. Microbiol.">
        <title>The Global Catalogue of Microorganisms (GCM) 10K type strain sequencing project: providing services to taxonomists for standard genome sequencing and annotation.</title>
        <authorList>
            <consortium name="The Broad Institute Genomics Platform"/>
            <consortium name="The Broad Institute Genome Sequencing Center for Infectious Disease"/>
            <person name="Wu L."/>
            <person name="Ma J."/>
        </authorList>
    </citation>
    <scope>NUCLEOTIDE SEQUENCE [LARGE SCALE GENOMIC DNA]</scope>
    <source>
        <strain evidence="2">CGMCC 1.15394</strain>
    </source>
</reference>
<protein>
    <submittedName>
        <fullName evidence="1">Uncharacterized protein</fullName>
    </submittedName>
</protein>
<name>A0ABQ1TX85_9GAMM</name>
<sequence length="207" mass="23128">MTIPYDEVRYGNGDNKAYIKPEEYKMMYSDSIGGKVTCPAIKGPGLKGLNYHQFKNGIECSWKSRPGSNAEIITFTLMPGGDTGKSPKHYRGKNKVVTWTGIINDANGQGAVTKSYKTTLSLDMFDYRNGNSHKAFVFKKNHKVKLGNFTSTKGSIRDFICDFNGQKINVLKDHAPVGQFGKKGVKCTYMLKQNGKDPHYYGEVVFK</sequence>
<dbReference type="EMBL" id="BMIT01000012">
    <property type="protein sequence ID" value="GGF03754.1"/>
    <property type="molecule type" value="Genomic_DNA"/>
</dbReference>
<evidence type="ECO:0000313" key="1">
    <source>
        <dbReference type="EMBL" id="GGF03754.1"/>
    </source>
</evidence>
<gene>
    <name evidence="1" type="ORF">GCM10008027_30930</name>
</gene>
<evidence type="ECO:0000313" key="2">
    <source>
        <dbReference type="Proteomes" id="UP000638462"/>
    </source>
</evidence>
<proteinExistence type="predicted"/>
<dbReference type="Proteomes" id="UP000638462">
    <property type="component" value="Unassembled WGS sequence"/>
</dbReference>
<accession>A0ABQ1TX85</accession>
<keyword evidence="2" id="KW-1185">Reference proteome</keyword>
<organism evidence="1 2">
    <name type="scientific">Pseudoalteromonas gelatinilytica</name>
    <dbReference type="NCBI Taxonomy" id="1703256"/>
    <lineage>
        <taxon>Bacteria</taxon>
        <taxon>Pseudomonadati</taxon>
        <taxon>Pseudomonadota</taxon>
        <taxon>Gammaproteobacteria</taxon>
        <taxon>Alteromonadales</taxon>
        <taxon>Pseudoalteromonadaceae</taxon>
        <taxon>Pseudoalteromonas</taxon>
    </lineage>
</organism>